<dbReference type="Proteomes" id="UP000334019">
    <property type="component" value="Chromosome"/>
</dbReference>
<keyword evidence="4" id="KW-1003">Cell membrane</keyword>
<organism evidence="9 10">
    <name type="scientific">Actinomarinicola tropica</name>
    <dbReference type="NCBI Taxonomy" id="2789776"/>
    <lineage>
        <taxon>Bacteria</taxon>
        <taxon>Bacillati</taxon>
        <taxon>Actinomycetota</taxon>
        <taxon>Acidimicrobiia</taxon>
        <taxon>Acidimicrobiales</taxon>
        <taxon>Iamiaceae</taxon>
        <taxon>Actinomarinicola</taxon>
    </lineage>
</organism>
<dbReference type="PANTHER" id="PTHR34702:SF1">
    <property type="entry name" value="NA(+)_H(+) ANTIPORTER SUBUNIT F"/>
    <property type="match status" value="1"/>
</dbReference>
<dbReference type="RefSeq" id="WP_153760225.1">
    <property type="nucleotide sequence ID" value="NZ_CP045851.1"/>
</dbReference>
<evidence type="ECO:0000256" key="6">
    <source>
        <dbReference type="ARBA" id="ARBA00022989"/>
    </source>
</evidence>
<evidence type="ECO:0000313" key="9">
    <source>
        <dbReference type="EMBL" id="QGG96119.1"/>
    </source>
</evidence>
<dbReference type="GO" id="GO:0015385">
    <property type="term" value="F:sodium:proton antiporter activity"/>
    <property type="evidence" value="ECO:0007669"/>
    <property type="project" value="TreeGrafter"/>
</dbReference>
<dbReference type="PANTHER" id="PTHR34702">
    <property type="entry name" value="NA(+)/H(+) ANTIPORTER SUBUNIT F1"/>
    <property type="match status" value="1"/>
</dbReference>
<dbReference type="KEGG" id="atq:GH723_13985"/>
<keyword evidence="7 8" id="KW-0472">Membrane</keyword>
<evidence type="ECO:0000256" key="5">
    <source>
        <dbReference type="ARBA" id="ARBA00022692"/>
    </source>
</evidence>
<evidence type="ECO:0000256" key="2">
    <source>
        <dbReference type="ARBA" id="ARBA00009212"/>
    </source>
</evidence>
<reference evidence="9 10" key="1">
    <citation type="submission" date="2019-11" db="EMBL/GenBank/DDBJ databases">
        <authorList>
            <person name="He Y."/>
        </authorList>
    </citation>
    <scope>NUCLEOTIDE SEQUENCE [LARGE SCALE GENOMIC DNA]</scope>
    <source>
        <strain evidence="9 10">SCSIO 58843</strain>
    </source>
</reference>
<evidence type="ECO:0000256" key="3">
    <source>
        <dbReference type="ARBA" id="ARBA00022448"/>
    </source>
</evidence>
<dbReference type="GO" id="GO:0005886">
    <property type="term" value="C:plasma membrane"/>
    <property type="evidence" value="ECO:0007669"/>
    <property type="project" value="UniProtKB-SubCell"/>
</dbReference>
<evidence type="ECO:0000313" key="10">
    <source>
        <dbReference type="Proteomes" id="UP000334019"/>
    </source>
</evidence>
<feature type="transmembrane region" description="Helical" evidence="8">
    <location>
        <begin position="59"/>
        <end position="82"/>
    </location>
</feature>
<feature type="transmembrane region" description="Helical" evidence="8">
    <location>
        <begin position="34"/>
        <end position="53"/>
    </location>
</feature>
<protein>
    <submittedName>
        <fullName evidence="9">Cation:proton antiporter</fullName>
    </submittedName>
</protein>
<evidence type="ECO:0000256" key="1">
    <source>
        <dbReference type="ARBA" id="ARBA00004651"/>
    </source>
</evidence>
<proteinExistence type="inferred from homology"/>
<sequence length="88" mass="9391">MFEVALTIYFATLAVAATLAIARIVVAESIPDRILGLDLLVVISLMGIAGDATRRDGDVFLDVLVVTSLIGFLATVAVARFIERRGSR</sequence>
<accession>A0A5Q2RH11</accession>
<dbReference type="Pfam" id="PF04066">
    <property type="entry name" value="MrpF_PhaF"/>
    <property type="match status" value="1"/>
</dbReference>
<keyword evidence="10" id="KW-1185">Reference proteome</keyword>
<evidence type="ECO:0000256" key="7">
    <source>
        <dbReference type="ARBA" id="ARBA00023136"/>
    </source>
</evidence>
<name>A0A5Q2RH11_9ACTN</name>
<evidence type="ECO:0000256" key="4">
    <source>
        <dbReference type="ARBA" id="ARBA00022475"/>
    </source>
</evidence>
<dbReference type="AlphaFoldDB" id="A0A5Q2RH11"/>
<keyword evidence="6 8" id="KW-1133">Transmembrane helix</keyword>
<keyword evidence="5 8" id="KW-0812">Transmembrane</keyword>
<dbReference type="InterPro" id="IPR007208">
    <property type="entry name" value="MrpF/PhaF-like"/>
</dbReference>
<keyword evidence="3" id="KW-0813">Transport</keyword>
<comment type="subcellular location">
    <subcellularLocation>
        <location evidence="1">Cell membrane</location>
        <topology evidence="1">Multi-pass membrane protein</topology>
    </subcellularLocation>
</comment>
<dbReference type="EMBL" id="CP045851">
    <property type="protein sequence ID" value="QGG96119.1"/>
    <property type="molecule type" value="Genomic_DNA"/>
</dbReference>
<gene>
    <name evidence="9" type="ORF">GH723_13985</name>
</gene>
<comment type="similarity">
    <text evidence="2">Belongs to the CPA3 antiporters (TC 2.A.63) subunit F family.</text>
</comment>
<feature type="transmembrane region" description="Helical" evidence="8">
    <location>
        <begin position="6"/>
        <end position="27"/>
    </location>
</feature>
<evidence type="ECO:0000256" key="8">
    <source>
        <dbReference type="SAM" id="Phobius"/>
    </source>
</evidence>